<evidence type="ECO:0000256" key="4">
    <source>
        <dbReference type="ARBA" id="ARBA00022694"/>
    </source>
</evidence>
<dbReference type="Proteomes" id="UP001140011">
    <property type="component" value="Unassembled WGS sequence"/>
</dbReference>
<dbReference type="PANTHER" id="PTHR14344:SF3">
    <property type="entry name" value="WD REPEAT-CONTAINING PROTEIN 6"/>
    <property type="match status" value="1"/>
</dbReference>
<comment type="caution">
    <text evidence="8">The sequence shown here is derived from an EMBL/GenBank/DDBJ whole genome shotgun (WGS) entry which is preliminary data.</text>
</comment>
<dbReference type="PROSITE" id="PS50082">
    <property type="entry name" value="WD_REPEATS_2"/>
    <property type="match status" value="2"/>
</dbReference>
<evidence type="ECO:0000313" key="9">
    <source>
        <dbReference type="Proteomes" id="UP001140011"/>
    </source>
</evidence>
<organism evidence="8 9">
    <name type="scientific">Coemansia pectinata</name>
    <dbReference type="NCBI Taxonomy" id="1052879"/>
    <lineage>
        <taxon>Eukaryota</taxon>
        <taxon>Fungi</taxon>
        <taxon>Fungi incertae sedis</taxon>
        <taxon>Zoopagomycota</taxon>
        <taxon>Kickxellomycotina</taxon>
        <taxon>Kickxellomycetes</taxon>
        <taxon>Kickxellales</taxon>
        <taxon>Kickxellaceae</taxon>
        <taxon>Coemansia</taxon>
    </lineage>
</organism>
<dbReference type="PROSITE" id="PS50294">
    <property type="entry name" value="WD_REPEATS_REGION"/>
    <property type="match status" value="1"/>
</dbReference>
<evidence type="ECO:0000256" key="3">
    <source>
        <dbReference type="ARBA" id="ARBA00022574"/>
    </source>
</evidence>
<dbReference type="InterPro" id="IPR036322">
    <property type="entry name" value="WD40_repeat_dom_sf"/>
</dbReference>
<dbReference type="AlphaFoldDB" id="A0A9W8H0S1"/>
<dbReference type="Pfam" id="PF00400">
    <property type="entry name" value="WD40"/>
    <property type="match status" value="3"/>
</dbReference>
<accession>A0A9W8H0S1</accession>
<evidence type="ECO:0000256" key="6">
    <source>
        <dbReference type="ARBA" id="ARBA00038255"/>
    </source>
</evidence>
<reference evidence="8" key="1">
    <citation type="submission" date="2022-07" db="EMBL/GenBank/DDBJ databases">
        <title>Phylogenomic reconstructions and comparative analyses of Kickxellomycotina fungi.</title>
        <authorList>
            <person name="Reynolds N.K."/>
            <person name="Stajich J.E."/>
            <person name="Barry K."/>
            <person name="Grigoriev I.V."/>
            <person name="Crous P."/>
            <person name="Smith M.E."/>
        </authorList>
    </citation>
    <scope>NUCLEOTIDE SEQUENCE</scope>
    <source>
        <strain evidence="8">BCRC 34297</strain>
    </source>
</reference>
<comment type="subcellular location">
    <subcellularLocation>
        <location evidence="1">Cytoplasm</location>
    </subcellularLocation>
</comment>
<protein>
    <submittedName>
        <fullName evidence="8">WD repeat-containing protein 6</fullName>
    </submittedName>
</protein>
<dbReference type="SUPFAM" id="SSF50978">
    <property type="entry name" value="WD40 repeat-like"/>
    <property type="match status" value="2"/>
</dbReference>
<gene>
    <name evidence="8" type="primary">WDR6</name>
    <name evidence="8" type="ORF">GGI19_003244</name>
</gene>
<evidence type="ECO:0000256" key="5">
    <source>
        <dbReference type="ARBA" id="ARBA00022737"/>
    </source>
</evidence>
<keyword evidence="2" id="KW-0963">Cytoplasm</keyword>
<dbReference type="SUPFAM" id="SSF101908">
    <property type="entry name" value="Putative isomerase YbhE"/>
    <property type="match status" value="1"/>
</dbReference>
<evidence type="ECO:0000256" key="1">
    <source>
        <dbReference type="ARBA" id="ARBA00004496"/>
    </source>
</evidence>
<proteinExistence type="inferred from homology"/>
<keyword evidence="4" id="KW-0819">tRNA processing</keyword>
<dbReference type="PANTHER" id="PTHR14344">
    <property type="entry name" value="WD REPEAT PROTEIN"/>
    <property type="match status" value="1"/>
</dbReference>
<dbReference type="Gene3D" id="2.130.10.10">
    <property type="entry name" value="YVTN repeat-like/Quinoprotein amine dehydrogenase"/>
    <property type="match status" value="4"/>
</dbReference>
<keyword evidence="5" id="KW-0677">Repeat</keyword>
<feature type="repeat" description="WD" evidence="7">
    <location>
        <begin position="173"/>
        <end position="206"/>
    </location>
</feature>
<evidence type="ECO:0000256" key="7">
    <source>
        <dbReference type="PROSITE-ProRule" id="PRU00221"/>
    </source>
</evidence>
<evidence type="ECO:0000313" key="8">
    <source>
        <dbReference type="EMBL" id="KAJ2753286.1"/>
    </source>
</evidence>
<dbReference type="SMART" id="SM00320">
    <property type="entry name" value="WD40"/>
    <property type="match status" value="10"/>
</dbReference>
<feature type="repeat" description="WD" evidence="7">
    <location>
        <begin position="222"/>
        <end position="261"/>
    </location>
</feature>
<dbReference type="OrthoDB" id="5594999at2759"/>
<comment type="similarity">
    <text evidence="6">Belongs to the WD repeat WDR6 family.</text>
</comment>
<dbReference type="GO" id="GO:0005737">
    <property type="term" value="C:cytoplasm"/>
    <property type="evidence" value="ECO:0007669"/>
    <property type="project" value="UniProtKB-SubCell"/>
</dbReference>
<keyword evidence="3 7" id="KW-0853">WD repeat</keyword>
<dbReference type="InterPro" id="IPR015943">
    <property type="entry name" value="WD40/YVTN_repeat-like_dom_sf"/>
</dbReference>
<keyword evidence="9" id="KW-1185">Reference proteome</keyword>
<dbReference type="InterPro" id="IPR051973">
    <property type="entry name" value="tRNA_Anticodon_Mtase-Reg"/>
</dbReference>
<sequence>MVSANGGMLRIHNLAENKCIGEKTVFEHARIYGILPLKGSEEDRHYRVLVFGAKSWTIVGILIDLETYAVSASIQPVTLIFAVVDWIKAAHWVRTSSTSTRWLVALALAHNQVLVCDAETGLVVGAAECEERSILYAAAFAGDTLDDLLVAAGTVFNQVLVWRFVKGRVERRLVGHEGVIFGVHFSSDRSTLASVSDDRTLRLWSLLPGDSECERVEPRDTLYGHHARVWQCLILEDCIVTASEDGTCRVWQIDDSRSWRTVEYWHQCKKNVWCIATNPEQTLVASGGGDGSLQARSLAKNSRTIEAADSRLVSVPLPPAEALGLENSKDHIRAFAILDHNTAVVATDSGHVLRRTIGTDQFSVSLAVPDLRCYAMAAGAATSASGGGLAAIGLRDGSVAVILAGSKEKPLLACLHSGPVQRLVISTADCPRSFDLFTADADNDFVLWSRVTVPVSDQQPRWTIKARMALPPDTCFATATVNGCWAAVGNKKGSLLIYTIPANATNSDVDVTFDEHLDYSALLVLQPSMSLPRVHGKLTLGAIAITNVEHQSCTIYTGGRDGMLQTFAVHIDDNASVEATRTSSARLTPGRIEQLISSDKQSLLAVTFYRRRLVLIDHFNRTEILSVACAGGANKPWQIYCDAGGLSVGFMQGGELFTYRRQLESEEDAQVPCTRLVDGISSLDIRAADITTTGEGFLLATAGEDCCLRIHHYHKPQGKETTDTLRLLAETRRHASAIRCVAFIPPTSQSTRYLLTAGAGSELRCWRLDISARTNLVDWGAVLPAKPKHKIERDAPRIMDIAILLSTEEHFTFAAAYSDASLRIWHMDLASQQFTCVAQDLGRTHACCILSLSAVTIDSRCLLFSGATNGQLMIWDITSDGADIGPPVLVLSDLHQSGINAVDVRKLDGSRILVISGGDDSSVAISMFAIVDSKLSSSSICRYTDTHASSVQCVGFIDDNVAVSVSTDQRLVAWSIVLDQSLGAHNLKMRQMSCIQVADPSAMSLLSGVVVVAGIGLQIFELL</sequence>
<name>A0A9W8H0S1_9FUNG</name>
<evidence type="ECO:0000256" key="2">
    <source>
        <dbReference type="ARBA" id="ARBA00022490"/>
    </source>
</evidence>
<dbReference type="GO" id="GO:0030488">
    <property type="term" value="P:tRNA methylation"/>
    <property type="evidence" value="ECO:0007669"/>
    <property type="project" value="TreeGrafter"/>
</dbReference>
<dbReference type="EMBL" id="JANBUH010000204">
    <property type="protein sequence ID" value="KAJ2753286.1"/>
    <property type="molecule type" value="Genomic_DNA"/>
</dbReference>
<dbReference type="InterPro" id="IPR001680">
    <property type="entry name" value="WD40_rpt"/>
</dbReference>